<evidence type="ECO:0000313" key="1">
    <source>
        <dbReference type="EMBL" id="TCV92349.1"/>
    </source>
</evidence>
<dbReference type="EMBL" id="SMCS01000007">
    <property type="protein sequence ID" value="TCV92349.1"/>
    <property type="molecule type" value="Genomic_DNA"/>
</dbReference>
<sequence>MDNWELVPGRGIRRGDTTIFFGTQRKALHESLGGKPEGDSLWDDEDEYSLPNGDEWLRLRFMDGKLCDIEVLGGSLHHEGVELIDTTWPELEAALKNTGRQFEATQWLSEGHDCIDLQIVVASRQDIGEDGDGIAWLITSSDFKVE</sequence>
<dbReference type="AlphaFoldDB" id="A0A4V2W3K3"/>
<keyword evidence="2" id="KW-1185">Reference proteome</keyword>
<gene>
    <name evidence="1" type="ORF">EC912_10755</name>
</gene>
<evidence type="ECO:0000313" key="2">
    <source>
        <dbReference type="Proteomes" id="UP000295645"/>
    </source>
</evidence>
<proteinExistence type="predicted"/>
<accession>A0A4V2W3K3</accession>
<dbReference type="RefSeq" id="WP_132145864.1">
    <property type="nucleotide sequence ID" value="NZ_SMCS01000007.1"/>
</dbReference>
<dbReference type="Proteomes" id="UP000295645">
    <property type="component" value="Unassembled WGS sequence"/>
</dbReference>
<organism evidence="1 2">
    <name type="scientific">Luteibacter rhizovicinus</name>
    <dbReference type="NCBI Taxonomy" id="242606"/>
    <lineage>
        <taxon>Bacteria</taxon>
        <taxon>Pseudomonadati</taxon>
        <taxon>Pseudomonadota</taxon>
        <taxon>Gammaproteobacteria</taxon>
        <taxon>Lysobacterales</taxon>
        <taxon>Rhodanobacteraceae</taxon>
        <taxon>Luteibacter</taxon>
    </lineage>
</organism>
<comment type="caution">
    <text evidence="1">The sequence shown here is derived from an EMBL/GenBank/DDBJ whole genome shotgun (WGS) entry which is preliminary data.</text>
</comment>
<reference evidence="1 2" key="1">
    <citation type="submission" date="2019-03" db="EMBL/GenBank/DDBJ databases">
        <title>Above-ground endophytic microbial communities from plants in different locations in the United States.</title>
        <authorList>
            <person name="Frank C."/>
        </authorList>
    </citation>
    <scope>NUCLEOTIDE SEQUENCE [LARGE SCALE GENOMIC DNA]</scope>
    <source>
        <strain evidence="1 2">LP_13_YM</strain>
    </source>
</reference>
<name>A0A4V2W3K3_9GAMM</name>
<protein>
    <submittedName>
        <fullName evidence="1">Uncharacterized protein</fullName>
    </submittedName>
</protein>
<dbReference type="OrthoDB" id="8912134at2"/>